<keyword evidence="2" id="KW-1185">Reference proteome</keyword>
<dbReference type="Proteomes" id="UP000636187">
    <property type="component" value="Unassembled WGS sequence"/>
</dbReference>
<accession>A0ABR8HRC3</accession>
<comment type="caution">
    <text evidence="1">The sequence shown here is derived from an EMBL/GenBank/DDBJ whole genome shotgun (WGS) entry which is preliminary data.</text>
</comment>
<evidence type="ECO:0000313" key="1">
    <source>
        <dbReference type="EMBL" id="MBD2621266.1"/>
    </source>
</evidence>
<dbReference type="EMBL" id="JACJSW010000080">
    <property type="protein sequence ID" value="MBD2621266.1"/>
    <property type="molecule type" value="Genomic_DNA"/>
</dbReference>
<dbReference type="RefSeq" id="WP_190720113.1">
    <property type="nucleotide sequence ID" value="NZ_JACJSW010000080.1"/>
</dbReference>
<reference evidence="1 2" key="1">
    <citation type="journal article" date="2020" name="ISME J.">
        <title>Comparative genomics reveals insights into cyanobacterial evolution and habitat adaptation.</title>
        <authorList>
            <person name="Chen M.Y."/>
            <person name="Teng W.K."/>
            <person name="Zhao L."/>
            <person name="Hu C.X."/>
            <person name="Zhou Y.K."/>
            <person name="Han B.P."/>
            <person name="Song L.R."/>
            <person name="Shu W.S."/>
        </authorList>
    </citation>
    <scope>NUCLEOTIDE SEQUENCE [LARGE SCALE GENOMIC DNA]</scope>
    <source>
        <strain evidence="1 2">FACHB-1344</strain>
    </source>
</reference>
<organism evidence="1 2">
    <name type="scientific">Microcystis flos-aquae FACHB-1344</name>
    <dbReference type="NCBI Taxonomy" id="2692899"/>
    <lineage>
        <taxon>Bacteria</taxon>
        <taxon>Bacillati</taxon>
        <taxon>Cyanobacteriota</taxon>
        <taxon>Cyanophyceae</taxon>
        <taxon>Oscillatoriophycideae</taxon>
        <taxon>Chroococcales</taxon>
        <taxon>Microcystaceae</taxon>
        <taxon>Microcystis</taxon>
    </lineage>
</organism>
<name>A0ABR8HRC3_9CHRO</name>
<sequence length="82" mass="8968">MSSSLLPSLSAVYDALFNFAQSDGFWANLETAFGTNYDVIKATELRQQWQSRNFSQLPEIEVVNSSVLGSANGAYGISTNKI</sequence>
<gene>
    <name evidence="1" type="ORF">H6G48_06090</name>
</gene>
<evidence type="ECO:0000313" key="2">
    <source>
        <dbReference type="Proteomes" id="UP000636187"/>
    </source>
</evidence>
<protein>
    <submittedName>
        <fullName evidence="1">Uncharacterized protein</fullName>
    </submittedName>
</protein>
<proteinExistence type="predicted"/>